<accession>A0A0E9UNP0</accession>
<dbReference type="EMBL" id="GBXM01041206">
    <property type="protein sequence ID" value="JAH67371.1"/>
    <property type="molecule type" value="Transcribed_RNA"/>
</dbReference>
<name>A0A0E9UNP0_ANGAN</name>
<evidence type="ECO:0000313" key="1">
    <source>
        <dbReference type="EMBL" id="JAH67371.1"/>
    </source>
</evidence>
<dbReference type="AlphaFoldDB" id="A0A0E9UNP0"/>
<reference evidence="1" key="2">
    <citation type="journal article" date="2015" name="Fish Shellfish Immunol.">
        <title>Early steps in the European eel (Anguilla anguilla)-Vibrio vulnificus interaction in the gills: Role of the RtxA13 toxin.</title>
        <authorList>
            <person name="Callol A."/>
            <person name="Pajuelo D."/>
            <person name="Ebbesson L."/>
            <person name="Teles M."/>
            <person name="MacKenzie S."/>
            <person name="Amaro C."/>
        </authorList>
    </citation>
    <scope>NUCLEOTIDE SEQUENCE</scope>
</reference>
<protein>
    <submittedName>
        <fullName evidence="1">Uncharacterized protein</fullName>
    </submittedName>
</protein>
<reference evidence="1" key="1">
    <citation type="submission" date="2014-11" db="EMBL/GenBank/DDBJ databases">
        <authorList>
            <person name="Amaro Gonzalez C."/>
        </authorList>
    </citation>
    <scope>NUCLEOTIDE SEQUENCE</scope>
</reference>
<proteinExistence type="predicted"/>
<sequence length="32" mass="3599">MRSIPRVYARLKSCALEAQKLPHSTPITLNGF</sequence>
<organism evidence="1">
    <name type="scientific">Anguilla anguilla</name>
    <name type="common">European freshwater eel</name>
    <name type="synonym">Muraena anguilla</name>
    <dbReference type="NCBI Taxonomy" id="7936"/>
    <lineage>
        <taxon>Eukaryota</taxon>
        <taxon>Metazoa</taxon>
        <taxon>Chordata</taxon>
        <taxon>Craniata</taxon>
        <taxon>Vertebrata</taxon>
        <taxon>Euteleostomi</taxon>
        <taxon>Actinopterygii</taxon>
        <taxon>Neopterygii</taxon>
        <taxon>Teleostei</taxon>
        <taxon>Anguilliformes</taxon>
        <taxon>Anguillidae</taxon>
        <taxon>Anguilla</taxon>
    </lineage>
</organism>